<evidence type="ECO:0000256" key="6">
    <source>
        <dbReference type="ARBA" id="ARBA00011893"/>
    </source>
</evidence>
<dbReference type="NCBIfam" id="NF002636">
    <property type="entry name" value="PRK02304.1-5"/>
    <property type="match status" value="1"/>
</dbReference>
<accession>A0A916JL31</accession>
<evidence type="ECO:0000256" key="11">
    <source>
        <dbReference type="HAMAP-Rule" id="MF_00004"/>
    </source>
</evidence>
<comment type="subcellular location">
    <subcellularLocation>
        <location evidence="3 11">Cytoplasm</location>
    </subcellularLocation>
</comment>
<evidence type="ECO:0000313" key="14">
    <source>
        <dbReference type="Proteomes" id="UP000683507"/>
    </source>
</evidence>
<reference evidence="13" key="1">
    <citation type="submission" date="2021-04" db="EMBL/GenBank/DDBJ databases">
        <authorList>
            <person name="Rodrigo-Torres L."/>
            <person name="Arahal R. D."/>
            <person name="Lucena T."/>
        </authorList>
    </citation>
    <scope>NUCLEOTIDE SEQUENCE</scope>
    <source>
        <strain evidence="13">AS29M-1</strain>
    </source>
</reference>
<dbReference type="InterPro" id="IPR000836">
    <property type="entry name" value="PRTase_dom"/>
</dbReference>
<evidence type="ECO:0000256" key="4">
    <source>
        <dbReference type="ARBA" id="ARBA00004659"/>
    </source>
</evidence>
<keyword evidence="8 11" id="KW-0328">Glycosyltransferase</keyword>
<evidence type="ECO:0000256" key="3">
    <source>
        <dbReference type="ARBA" id="ARBA00004496"/>
    </source>
</evidence>
<keyword evidence="9 11" id="KW-0808">Transferase</keyword>
<comment type="similarity">
    <text evidence="5 11">Belongs to the purine/pyrimidine phosphoribosyltransferase family.</text>
</comment>
<dbReference type="GO" id="GO:0006166">
    <property type="term" value="P:purine ribonucleoside salvage"/>
    <property type="evidence" value="ECO:0007669"/>
    <property type="project" value="UniProtKB-UniRule"/>
</dbReference>
<dbReference type="InterPro" id="IPR029057">
    <property type="entry name" value="PRTase-like"/>
</dbReference>
<dbReference type="CDD" id="cd06223">
    <property type="entry name" value="PRTases_typeI"/>
    <property type="match status" value="1"/>
</dbReference>
<dbReference type="PANTHER" id="PTHR32315">
    <property type="entry name" value="ADENINE PHOSPHORIBOSYLTRANSFERASE"/>
    <property type="match status" value="1"/>
</dbReference>
<dbReference type="Pfam" id="PF00156">
    <property type="entry name" value="Pribosyltran"/>
    <property type="match status" value="1"/>
</dbReference>
<dbReference type="GO" id="GO:0044209">
    <property type="term" value="P:AMP salvage"/>
    <property type="evidence" value="ECO:0007669"/>
    <property type="project" value="UniProtKB-UniRule"/>
</dbReference>
<evidence type="ECO:0000256" key="5">
    <source>
        <dbReference type="ARBA" id="ARBA00008391"/>
    </source>
</evidence>
<dbReference type="SUPFAM" id="SSF53271">
    <property type="entry name" value="PRTase-like"/>
    <property type="match status" value="1"/>
</dbReference>
<dbReference type="GO" id="GO:0006168">
    <property type="term" value="P:adenine salvage"/>
    <property type="evidence" value="ECO:0007669"/>
    <property type="project" value="InterPro"/>
</dbReference>
<evidence type="ECO:0000256" key="2">
    <source>
        <dbReference type="ARBA" id="ARBA00003968"/>
    </source>
</evidence>
<evidence type="ECO:0000259" key="12">
    <source>
        <dbReference type="Pfam" id="PF00156"/>
    </source>
</evidence>
<dbReference type="PANTHER" id="PTHR32315:SF3">
    <property type="entry name" value="ADENINE PHOSPHORIBOSYLTRANSFERASE"/>
    <property type="match status" value="1"/>
</dbReference>
<keyword evidence="7 11" id="KW-0963">Cytoplasm</keyword>
<dbReference type="EMBL" id="OU015584">
    <property type="protein sequence ID" value="CAG5078137.1"/>
    <property type="molecule type" value="Genomic_DNA"/>
</dbReference>
<dbReference type="InterPro" id="IPR005764">
    <property type="entry name" value="Ade_phspho_trans"/>
</dbReference>
<evidence type="ECO:0000313" key="13">
    <source>
        <dbReference type="EMBL" id="CAG5078137.1"/>
    </source>
</evidence>
<keyword evidence="14" id="KW-1185">Reference proteome</keyword>
<dbReference type="Gene3D" id="3.40.50.2020">
    <property type="match status" value="1"/>
</dbReference>
<comment type="catalytic activity">
    <reaction evidence="1 11">
        <text>AMP + diphosphate = 5-phospho-alpha-D-ribose 1-diphosphate + adenine</text>
        <dbReference type="Rhea" id="RHEA:16609"/>
        <dbReference type="ChEBI" id="CHEBI:16708"/>
        <dbReference type="ChEBI" id="CHEBI:33019"/>
        <dbReference type="ChEBI" id="CHEBI:58017"/>
        <dbReference type="ChEBI" id="CHEBI:456215"/>
        <dbReference type="EC" id="2.4.2.7"/>
    </reaction>
</comment>
<dbReference type="Proteomes" id="UP000683507">
    <property type="component" value="Chromosome"/>
</dbReference>
<dbReference type="FunFam" id="3.40.50.2020:FF:000021">
    <property type="entry name" value="Adenine phosphoribosyltransferase"/>
    <property type="match status" value="1"/>
</dbReference>
<dbReference type="KEGG" id="ptan:CRYO30217_00587"/>
<dbReference type="GO" id="GO:0016208">
    <property type="term" value="F:AMP binding"/>
    <property type="evidence" value="ECO:0007669"/>
    <property type="project" value="TreeGrafter"/>
</dbReference>
<evidence type="ECO:0000256" key="1">
    <source>
        <dbReference type="ARBA" id="ARBA00000868"/>
    </source>
</evidence>
<sequence length="175" mass="19260">MSLQERIDQTIRNVPDFPKPGIQFKDITPILEDPKLSEEVVAAFAQFWKGKVDAIAGVESRGFLFGFPLAMQLNVPFILIRKKGKLPYQTVSYKYDLEYGSAEIEMHVGAVKDGMNVLIHDDLLATGGTAGAAAELIKKEGGKVAGFSFLVELEFLKGADKLSSYSDVVQRIVSY</sequence>
<comment type="pathway">
    <text evidence="4 11">Purine metabolism; AMP biosynthesis via salvage pathway; AMP from adenine: step 1/1.</text>
</comment>
<dbReference type="GO" id="GO:0005737">
    <property type="term" value="C:cytoplasm"/>
    <property type="evidence" value="ECO:0007669"/>
    <property type="project" value="UniProtKB-SubCell"/>
</dbReference>
<keyword evidence="10 11" id="KW-0660">Purine salvage</keyword>
<dbReference type="NCBIfam" id="NF002634">
    <property type="entry name" value="PRK02304.1-3"/>
    <property type="match status" value="1"/>
</dbReference>
<feature type="domain" description="Phosphoribosyltransferase" evidence="12">
    <location>
        <begin position="49"/>
        <end position="156"/>
    </location>
</feature>
<comment type="function">
    <text evidence="2 11">Catalyzes a salvage reaction resulting in the formation of AMP, that is energically less costly than de novo synthesis.</text>
</comment>
<name>A0A916JL31_9FLAO</name>
<proteinExistence type="inferred from homology"/>
<protein>
    <recommendedName>
        <fullName evidence="6 11">Adenine phosphoribosyltransferase</fullName>
        <shortName evidence="11">APRT</shortName>
        <ecNumber evidence="6 11">2.4.2.7</ecNumber>
    </recommendedName>
</protein>
<evidence type="ECO:0000256" key="9">
    <source>
        <dbReference type="ARBA" id="ARBA00022679"/>
    </source>
</evidence>
<dbReference type="GO" id="GO:0002055">
    <property type="term" value="F:adenine binding"/>
    <property type="evidence" value="ECO:0007669"/>
    <property type="project" value="TreeGrafter"/>
</dbReference>
<dbReference type="HAMAP" id="MF_00004">
    <property type="entry name" value="Aden_phosphoribosyltr"/>
    <property type="match status" value="1"/>
</dbReference>
<gene>
    <name evidence="11 13" type="primary">apt</name>
    <name evidence="13" type="ORF">CRYO30217_00587</name>
</gene>
<dbReference type="AlphaFoldDB" id="A0A916JL31"/>
<comment type="subunit">
    <text evidence="11">Homodimer.</text>
</comment>
<dbReference type="RefSeq" id="WP_258540818.1">
    <property type="nucleotide sequence ID" value="NZ_OU015584.1"/>
</dbReference>
<evidence type="ECO:0000256" key="8">
    <source>
        <dbReference type="ARBA" id="ARBA00022676"/>
    </source>
</evidence>
<dbReference type="NCBIfam" id="TIGR01090">
    <property type="entry name" value="apt"/>
    <property type="match status" value="1"/>
</dbReference>
<dbReference type="GO" id="GO:0003999">
    <property type="term" value="F:adenine phosphoribosyltransferase activity"/>
    <property type="evidence" value="ECO:0007669"/>
    <property type="project" value="UniProtKB-UniRule"/>
</dbReference>
<evidence type="ECO:0000256" key="7">
    <source>
        <dbReference type="ARBA" id="ARBA00022490"/>
    </source>
</evidence>
<dbReference type="InterPro" id="IPR050054">
    <property type="entry name" value="UPRTase/APRTase"/>
</dbReference>
<evidence type="ECO:0000256" key="10">
    <source>
        <dbReference type="ARBA" id="ARBA00022726"/>
    </source>
</evidence>
<dbReference type="EC" id="2.4.2.7" evidence="6 11"/>
<organism evidence="13 14">
    <name type="scientific">Parvicella tangerina</name>
    <dbReference type="NCBI Taxonomy" id="2829795"/>
    <lineage>
        <taxon>Bacteria</taxon>
        <taxon>Pseudomonadati</taxon>
        <taxon>Bacteroidota</taxon>
        <taxon>Flavobacteriia</taxon>
        <taxon>Flavobacteriales</taxon>
        <taxon>Parvicellaceae</taxon>
        <taxon>Parvicella</taxon>
    </lineage>
</organism>